<dbReference type="EMBL" id="HBKQ01061958">
    <property type="protein sequence ID" value="CAE2289402.1"/>
    <property type="molecule type" value="Transcribed_RNA"/>
</dbReference>
<dbReference type="GO" id="GO:0008408">
    <property type="term" value="F:3'-5' exonuclease activity"/>
    <property type="evidence" value="ECO:0007669"/>
    <property type="project" value="InterPro"/>
</dbReference>
<dbReference type="InterPro" id="IPR012337">
    <property type="entry name" value="RNaseH-like_sf"/>
</dbReference>
<dbReference type="InterPro" id="IPR036397">
    <property type="entry name" value="RNaseH_sf"/>
</dbReference>
<dbReference type="PANTHER" id="PTHR47765">
    <property type="entry name" value="3'-5' EXONUCLEASE DOMAIN-CONTAINING PROTEIN"/>
    <property type="match status" value="1"/>
</dbReference>
<dbReference type="InterPro" id="IPR002562">
    <property type="entry name" value="3'-5'_exonuclease_dom"/>
</dbReference>
<protein>
    <recommendedName>
        <fullName evidence="2">3'-5' exonuclease domain-containing protein</fullName>
    </recommendedName>
</protein>
<evidence type="ECO:0000259" key="2">
    <source>
        <dbReference type="Pfam" id="PF01612"/>
    </source>
</evidence>
<accession>A0A7S4KBN3</accession>
<dbReference type="InterPro" id="IPR052408">
    <property type="entry name" value="Exonuclease_MUT-7-like"/>
</dbReference>
<dbReference type="GO" id="GO:0003676">
    <property type="term" value="F:nucleic acid binding"/>
    <property type="evidence" value="ECO:0007669"/>
    <property type="project" value="InterPro"/>
</dbReference>
<gene>
    <name evidence="3" type="ORF">OAUR00152_LOCUS42267</name>
</gene>
<evidence type="ECO:0000256" key="1">
    <source>
        <dbReference type="SAM" id="MobiDB-lite"/>
    </source>
</evidence>
<dbReference type="PANTHER" id="PTHR47765:SF2">
    <property type="entry name" value="EXONUCLEASE MUT-7 HOMOLOG"/>
    <property type="match status" value="1"/>
</dbReference>
<name>A0A7S4KBN3_9STRA</name>
<dbReference type="Gene3D" id="3.30.420.10">
    <property type="entry name" value="Ribonuclease H-like superfamily/Ribonuclease H"/>
    <property type="match status" value="1"/>
</dbReference>
<feature type="domain" description="3'-5' exonuclease" evidence="2">
    <location>
        <begin position="570"/>
        <end position="737"/>
    </location>
</feature>
<reference evidence="3" key="1">
    <citation type="submission" date="2021-01" db="EMBL/GenBank/DDBJ databases">
        <authorList>
            <person name="Corre E."/>
            <person name="Pelletier E."/>
            <person name="Niang G."/>
            <person name="Scheremetjew M."/>
            <person name="Finn R."/>
            <person name="Kale V."/>
            <person name="Holt S."/>
            <person name="Cochrane G."/>
            <person name="Meng A."/>
            <person name="Brown T."/>
            <person name="Cohen L."/>
        </authorList>
    </citation>
    <scope>NUCLEOTIDE SEQUENCE</scope>
    <source>
        <strain evidence="3">Isolate 1302-5</strain>
    </source>
</reference>
<feature type="compositionally biased region" description="Polar residues" evidence="1">
    <location>
        <begin position="61"/>
        <end position="72"/>
    </location>
</feature>
<feature type="region of interest" description="Disordered" evidence="1">
    <location>
        <begin position="43"/>
        <end position="89"/>
    </location>
</feature>
<sequence>MRSITAIGAYAATSTVWQNQPVSLQRKGVARLLWPNSFPPSLLSPRSMSTEEGRKRKRSPFGTSVATSSHSSAFPAGVERPNEMSSAGDPMLANEHAEQAIMAILSSVVEENGDLPSSWLLDVCKSLEGLTSEAKDVITADDGAVKSSQGTTESTDSVRVEPENSCASLELRAAHGGIAAASSLRDIALHYGPSKGKGRNALRSVSSTLDKDPLAAIVIASALAVGTGDEDGMALGRAAASAVIPNGRYDNSTRGENTGKSQKNEGVCSEFGAAAVKGLLQIVVKENVIATHVAVDLHIVTAISRAFVEDTTSLAPVCVKVLKKTLLLNGDDNTENDAPRLTKNTAAPSLALAAQLSPFLSMSPVPLIERAVGLDLWHVAERLCDSALGAGSNESVEAVQTLVDAAFDQHLYRQADAMTWKFYETGGQSRYAEARLEHACDTISKVIQRRQLPVIERQIERVDKAFERVFRDLRGSKDDSSLLSEKEEGKLEVRTFALRRLRESNQNDFAHRLAKLYGMPYHYSAEDAAKDEKERRERYLQFDDALDTEVPNAISTPDALRRSFSIFEREDKGVIGFDVEWADDAPGAALLQISTIDAAILVDIPALSGTQDGKVALEDTVGKMFAGPRGSVIGFGCKEDLSRLRSSPCPKEINGGQGTHWLAAGTSATIDLRVLIAEDKPSLRHLGLSKSCNHYLGKPLDKAEQCSLWTRRPLSMEQRVYAALDAWACTAIHSKLSCSSN</sequence>
<dbReference type="Pfam" id="PF01612">
    <property type="entry name" value="DNA_pol_A_exo1"/>
    <property type="match status" value="1"/>
</dbReference>
<evidence type="ECO:0000313" key="3">
    <source>
        <dbReference type="EMBL" id="CAE2289402.1"/>
    </source>
</evidence>
<dbReference type="GO" id="GO:0006139">
    <property type="term" value="P:nucleobase-containing compound metabolic process"/>
    <property type="evidence" value="ECO:0007669"/>
    <property type="project" value="InterPro"/>
</dbReference>
<dbReference type="AlphaFoldDB" id="A0A7S4KBN3"/>
<proteinExistence type="predicted"/>
<organism evidence="3">
    <name type="scientific">Odontella aurita</name>
    <dbReference type="NCBI Taxonomy" id="265563"/>
    <lineage>
        <taxon>Eukaryota</taxon>
        <taxon>Sar</taxon>
        <taxon>Stramenopiles</taxon>
        <taxon>Ochrophyta</taxon>
        <taxon>Bacillariophyta</taxon>
        <taxon>Mediophyceae</taxon>
        <taxon>Biddulphiophycidae</taxon>
        <taxon>Eupodiscales</taxon>
        <taxon>Odontellaceae</taxon>
        <taxon>Odontella</taxon>
    </lineage>
</organism>
<dbReference type="SUPFAM" id="SSF53098">
    <property type="entry name" value="Ribonuclease H-like"/>
    <property type="match status" value="1"/>
</dbReference>